<protein>
    <submittedName>
        <fullName evidence="2">Suppressor of Mek1-like</fullName>
    </submittedName>
</protein>
<organism evidence="2 3">
    <name type="scientific">Vespula squamosa</name>
    <name type="common">Southern yellow jacket</name>
    <name type="synonym">Wasp</name>
    <dbReference type="NCBI Taxonomy" id="30214"/>
    <lineage>
        <taxon>Eukaryota</taxon>
        <taxon>Metazoa</taxon>
        <taxon>Ecdysozoa</taxon>
        <taxon>Arthropoda</taxon>
        <taxon>Hexapoda</taxon>
        <taxon>Insecta</taxon>
        <taxon>Pterygota</taxon>
        <taxon>Neoptera</taxon>
        <taxon>Endopterygota</taxon>
        <taxon>Hymenoptera</taxon>
        <taxon>Apocrita</taxon>
        <taxon>Aculeata</taxon>
        <taxon>Vespoidea</taxon>
        <taxon>Vespidae</taxon>
        <taxon>Vespinae</taxon>
        <taxon>Vespula</taxon>
    </lineage>
</organism>
<comment type="caution">
    <text evidence="2">The sequence shown here is derived from an EMBL/GenBank/DDBJ whole genome shotgun (WGS) entry which is preliminary data.</text>
</comment>
<name>A0ABD2B3I4_VESSQ</name>
<feature type="region of interest" description="Disordered" evidence="1">
    <location>
        <begin position="104"/>
        <end position="134"/>
    </location>
</feature>
<accession>A0ABD2B3I4</accession>
<evidence type="ECO:0000313" key="3">
    <source>
        <dbReference type="Proteomes" id="UP001607302"/>
    </source>
</evidence>
<dbReference type="AlphaFoldDB" id="A0ABD2B3I4"/>
<dbReference type="Proteomes" id="UP001607302">
    <property type="component" value="Unassembled WGS sequence"/>
</dbReference>
<evidence type="ECO:0000313" key="2">
    <source>
        <dbReference type="EMBL" id="KAL2727299.1"/>
    </source>
</evidence>
<dbReference type="EMBL" id="JAUDFV010000133">
    <property type="protein sequence ID" value="KAL2727299.1"/>
    <property type="molecule type" value="Genomic_DNA"/>
</dbReference>
<keyword evidence="3" id="KW-1185">Reference proteome</keyword>
<reference evidence="2 3" key="1">
    <citation type="journal article" date="2024" name="Ann. Entomol. Soc. Am.">
        <title>Genomic analyses of the southern and eastern yellowjacket wasps (Hymenoptera: Vespidae) reveal evolutionary signatures of social life.</title>
        <authorList>
            <person name="Catto M.A."/>
            <person name="Caine P.B."/>
            <person name="Orr S.E."/>
            <person name="Hunt B.G."/>
            <person name="Goodisman M.A.D."/>
        </authorList>
    </citation>
    <scope>NUCLEOTIDE SEQUENCE [LARGE SCALE GENOMIC DNA]</scope>
    <source>
        <strain evidence="2">233</strain>
        <tissue evidence="2">Head and thorax</tissue>
    </source>
</reference>
<proteinExistence type="predicted"/>
<gene>
    <name evidence="2" type="ORF">V1478_007577</name>
</gene>
<feature type="region of interest" description="Disordered" evidence="1">
    <location>
        <begin position="213"/>
        <end position="233"/>
    </location>
</feature>
<evidence type="ECO:0000256" key="1">
    <source>
        <dbReference type="SAM" id="MobiDB-lite"/>
    </source>
</evidence>
<sequence>MGNYTSKFLSHDSVEENNINVTETVEQLNLVKECNSITPSTTQRKLMIDPRSITAEICRTPIKIHCTPSKSTRMGIDVIPKHMQRKPYLETNFDTTISPLTSNKYLDPRSPNIDQPRTPILARFDPRSPSTDFDRTPILIQKTTKYLKTESIENLELHNEANDHQKFLYCETTSSNTPEILALVDETCEAIKSLQLNISENTDELELHVSENTNHISNEDDNNDNACSKRNSQNENVTRINTIKIWRDSMLSESLVQSEINEYSNQENDEEKFSCPSKEEIEAVFDDDVMKGSTPISEQPKIEVENKNVQDTLENRKKVKTNGKTFVPYNSNINEISKKRTPLRNRCNNAQLDTILTKSPQHMLQNKNFSNIIQHENTPPHKRSYAKSKFKGIQWDVNSTVII</sequence>
<feature type="compositionally biased region" description="Polar residues" evidence="1">
    <location>
        <begin position="224"/>
        <end position="233"/>
    </location>
</feature>